<name>A0A9P6KHF2_9FUNG</name>
<keyword evidence="2" id="KW-1133">Transmembrane helix</keyword>
<evidence type="ECO:0000313" key="4">
    <source>
        <dbReference type="Proteomes" id="UP000780801"/>
    </source>
</evidence>
<keyword evidence="2" id="KW-0812">Transmembrane</keyword>
<proteinExistence type="predicted"/>
<feature type="transmembrane region" description="Helical" evidence="2">
    <location>
        <begin position="367"/>
        <end position="390"/>
    </location>
</feature>
<reference evidence="3" key="1">
    <citation type="journal article" date="2020" name="Fungal Divers.">
        <title>Resolving the Mortierellaceae phylogeny through synthesis of multi-gene phylogenetics and phylogenomics.</title>
        <authorList>
            <person name="Vandepol N."/>
            <person name="Liber J."/>
            <person name="Desiro A."/>
            <person name="Na H."/>
            <person name="Kennedy M."/>
            <person name="Barry K."/>
            <person name="Grigoriev I.V."/>
            <person name="Miller A.N."/>
            <person name="O'Donnell K."/>
            <person name="Stajich J.E."/>
            <person name="Bonito G."/>
        </authorList>
    </citation>
    <scope>NUCLEOTIDE SEQUENCE</scope>
    <source>
        <strain evidence="3">KOD1015</strain>
    </source>
</reference>
<keyword evidence="4" id="KW-1185">Reference proteome</keyword>
<feature type="transmembrane region" description="Helical" evidence="2">
    <location>
        <begin position="323"/>
        <end position="347"/>
    </location>
</feature>
<feature type="compositionally biased region" description="Polar residues" evidence="1">
    <location>
        <begin position="186"/>
        <end position="199"/>
    </location>
</feature>
<feature type="compositionally biased region" description="Polar residues" evidence="1">
    <location>
        <begin position="58"/>
        <end position="82"/>
    </location>
</feature>
<sequence length="456" mass="49557">MDFEHATLKKTTVNTLPLWEQAERDEESGPLGHGDESSENGQHPQDLSGSPAGPFHNHTGSNQSNSAKQNGKTPYHSSTTGTKGPLSAGHTYYTSTLNRSRVSSTVIGQPPEWSVFATMSNVSTLSGLPRKNLNASTTSGQQSTRMAPPTSSISAPSAARRLPQRLDDIFKQRPSPNSVADVVPNTGHQGNMNRSTGGFTQHGAVAAPNPGSQRGPTSSKRGDRKEPSDQMRGYPTGQCVSTTPPKRTNWDEDNDMMPNPGQGLAKNTAFNLEALKMFLNSPLFSNFLKSITIVAAASLFAIALDSIVLLAKTPDQDTQFSNDNAACVVTVILSVVTIAYSCFTIFLESRRPPEGLDTSNSKPLFVIFTEIIASIVWAQILSVSIYIYIWTYGCTAAGKRELERLWKLQIADQELSGMLCRRQGAMVGLELLLVVLLIFNFYTHLATNFRFIRAVS</sequence>
<dbReference type="Proteomes" id="UP000780801">
    <property type="component" value="Unassembled WGS sequence"/>
</dbReference>
<feature type="compositionally biased region" description="Polar residues" evidence="1">
    <location>
        <begin position="210"/>
        <end position="219"/>
    </location>
</feature>
<accession>A0A9P6KHF2</accession>
<dbReference type="EMBL" id="JAABOA010000272">
    <property type="protein sequence ID" value="KAF9585023.1"/>
    <property type="molecule type" value="Genomic_DNA"/>
</dbReference>
<comment type="caution">
    <text evidence="3">The sequence shown here is derived from an EMBL/GenBank/DDBJ whole genome shotgun (WGS) entry which is preliminary data.</text>
</comment>
<organism evidence="3 4">
    <name type="scientific">Lunasporangiospora selenospora</name>
    <dbReference type="NCBI Taxonomy" id="979761"/>
    <lineage>
        <taxon>Eukaryota</taxon>
        <taxon>Fungi</taxon>
        <taxon>Fungi incertae sedis</taxon>
        <taxon>Mucoromycota</taxon>
        <taxon>Mortierellomycotina</taxon>
        <taxon>Mortierellomycetes</taxon>
        <taxon>Mortierellales</taxon>
        <taxon>Mortierellaceae</taxon>
        <taxon>Lunasporangiospora</taxon>
    </lineage>
</organism>
<feature type="transmembrane region" description="Helical" evidence="2">
    <location>
        <begin position="424"/>
        <end position="442"/>
    </location>
</feature>
<feature type="region of interest" description="Disordered" evidence="1">
    <location>
        <begin position="1"/>
        <end position="91"/>
    </location>
</feature>
<feature type="compositionally biased region" description="Polar residues" evidence="1">
    <location>
        <begin position="39"/>
        <end position="48"/>
    </location>
</feature>
<feature type="region of interest" description="Disordered" evidence="1">
    <location>
        <begin position="128"/>
        <end position="251"/>
    </location>
</feature>
<feature type="compositionally biased region" description="Polar residues" evidence="1">
    <location>
        <begin position="133"/>
        <end position="145"/>
    </location>
</feature>
<protein>
    <submittedName>
        <fullName evidence="3">Uncharacterized protein</fullName>
    </submittedName>
</protein>
<gene>
    <name evidence="3" type="ORF">BGW38_004230</name>
</gene>
<keyword evidence="2" id="KW-0472">Membrane</keyword>
<dbReference type="OrthoDB" id="2440805at2759"/>
<feature type="compositionally biased region" description="Basic and acidic residues" evidence="1">
    <location>
        <begin position="220"/>
        <end position="229"/>
    </location>
</feature>
<feature type="compositionally biased region" description="Low complexity" evidence="1">
    <location>
        <begin position="147"/>
        <end position="159"/>
    </location>
</feature>
<evidence type="ECO:0000256" key="2">
    <source>
        <dbReference type="SAM" id="Phobius"/>
    </source>
</evidence>
<feature type="transmembrane region" description="Helical" evidence="2">
    <location>
        <begin position="287"/>
        <end position="311"/>
    </location>
</feature>
<evidence type="ECO:0000313" key="3">
    <source>
        <dbReference type="EMBL" id="KAF9585023.1"/>
    </source>
</evidence>
<dbReference type="AlphaFoldDB" id="A0A9P6KHF2"/>
<evidence type="ECO:0000256" key="1">
    <source>
        <dbReference type="SAM" id="MobiDB-lite"/>
    </source>
</evidence>